<dbReference type="EMBL" id="NOZP01000056">
    <property type="protein sequence ID" value="OYD16298.1"/>
    <property type="molecule type" value="Genomic_DNA"/>
</dbReference>
<organism evidence="2 3">
    <name type="scientific">candidate division WOR-3 bacterium JGI_Cruoil_03_51_56</name>
    <dbReference type="NCBI Taxonomy" id="1973747"/>
    <lineage>
        <taxon>Bacteria</taxon>
        <taxon>Bacteria division WOR-3</taxon>
    </lineage>
</organism>
<dbReference type="InterPro" id="IPR036397">
    <property type="entry name" value="RNaseH_sf"/>
</dbReference>
<dbReference type="InterPro" id="IPR002156">
    <property type="entry name" value="RNaseH_domain"/>
</dbReference>
<sequence>MPGIRIEIDGSSRFNPGPAGIGVRIVEKDGSVIKEISRFVGIRTNNQAEYEALLCGLRQALNFAARPIIIQTDSELIYRQVKGSYKVRNEELKRLHTQTRKLLAMLPHADLRLVPRKLNQGADKLARNASARKRTGK</sequence>
<dbReference type="AlphaFoldDB" id="A0A235BVC2"/>
<gene>
    <name evidence="2" type="ORF">CH330_03200</name>
</gene>
<reference evidence="2 3" key="1">
    <citation type="submission" date="2017-07" db="EMBL/GenBank/DDBJ databases">
        <title>Recovery of genomes from metagenomes via a dereplication, aggregation, and scoring strategy.</title>
        <authorList>
            <person name="Sieber C.M."/>
            <person name="Probst A.J."/>
            <person name="Sharrar A."/>
            <person name="Thomas B.C."/>
            <person name="Hess M."/>
            <person name="Tringe S.G."/>
            <person name="Banfield J.F."/>
        </authorList>
    </citation>
    <scope>NUCLEOTIDE SEQUENCE [LARGE SCALE GENOMIC DNA]</scope>
    <source>
        <strain evidence="2">JGI_Cruoil_03_51_56</strain>
    </source>
</reference>
<name>A0A235BVC2_UNCW3</name>
<dbReference type="CDD" id="cd09279">
    <property type="entry name" value="RNase_HI_like"/>
    <property type="match status" value="1"/>
</dbReference>
<dbReference type="Proteomes" id="UP000215559">
    <property type="component" value="Unassembled WGS sequence"/>
</dbReference>
<dbReference type="PANTHER" id="PTHR48475:SF1">
    <property type="entry name" value="RNASE H TYPE-1 DOMAIN-CONTAINING PROTEIN"/>
    <property type="match status" value="1"/>
</dbReference>
<evidence type="ECO:0000259" key="1">
    <source>
        <dbReference type="PROSITE" id="PS50879"/>
    </source>
</evidence>
<proteinExistence type="predicted"/>
<dbReference type="GO" id="GO:0004523">
    <property type="term" value="F:RNA-DNA hybrid ribonuclease activity"/>
    <property type="evidence" value="ECO:0007669"/>
    <property type="project" value="InterPro"/>
</dbReference>
<comment type="caution">
    <text evidence="2">The sequence shown here is derived from an EMBL/GenBank/DDBJ whole genome shotgun (WGS) entry which is preliminary data.</text>
</comment>
<protein>
    <recommendedName>
        <fullName evidence="1">RNase H type-1 domain-containing protein</fullName>
    </recommendedName>
</protein>
<dbReference type="InterPro" id="IPR012337">
    <property type="entry name" value="RNaseH-like_sf"/>
</dbReference>
<dbReference type="GO" id="GO:0003676">
    <property type="term" value="F:nucleic acid binding"/>
    <property type="evidence" value="ECO:0007669"/>
    <property type="project" value="InterPro"/>
</dbReference>
<evidence type="ECO:0000313" key="3">
    <source>
        <dbReference type="Proteomes" id="UP000215559"/>
    </source>
</evidence>
<dbReference type="Pfam" id="PF13456">
    <property type="entry name" value="RVT_3"/>
    <property type="match status" value="1"/>
</dbReference>
<dbReference type="PROSITE" id="PS50879">
    <property type="entry name" value="RNASE_H_1"/>
    <property type="match status" value="1"/>
</dbReference>
<feature type="domain" description="RNase H type-1" evidence="1">
    <location>
        <begin position="1"/>
        <end position="131"/>
    </location>
</feature>
<evidence type="ECO:0000313" key="2">
    <source>
        <dbReference type="EMBL" id="OYD16298.1"/>
    </source>
</evidence>
<dbReference type="SUPFAM" id="SSF53098">
    <property type="entry name" value="Ribonuclease H-like"/>
    <property type="match status" value="1"/>
</dbReference>
<dbReference type="Gene3D" id="3.30.420.10">
    <property type="entry name" value="Ribonuclease H-like superfamily/Ribonuclease H"/>
    <property type="match status" value="1"/>
</dbReference>
<accession>A0A235BVC2</accession>
<dbReference type="PANTHER" id="PTHR48475">
    <property type="entry name" value="RIBONUCLEASE H"/>
    <property type="match status" value="1"/>
</dbReference>